<sequence length="379" mass="39204">MGDNAPRSAGPGVGGSGVTTSHARPAGASVPSADTPVTTNSADAPVTTIVAPEPSGNPVPSGLGGGGALPRHRAFGAERAFRILTLAAGATVLAIIVAIAIFLVARAVPALRANTVNFFTFQGWFPNDPEPKFGIGALAFGTVLSAVLALLMAVPVALGIALYLSHYAPRRIGTSLGFLMDLLAAVPSVVFGLWGREVLYQPVRDLSAWLNKYFNWLPIFGGDGPFGRSVLLGSLVLAIMVLPIITSLSREVFLQTPTANQEAALALGATRWEMIRTAVLPYGRPGVVAAVMLGLGRALGETIALALTLNMTFGISVNLIENGGNSIAANIANAFGEANDVGRGALIASGLVLFAITLIVNITARAILYRRREFTEAAA</sequence>
<comment type="function">
    <text evidence="10">Part of the binding-protein-dependent transport system for phosphate; probably responsible for the translocation of the substrate across the membrane.</text>
</comment>
<dbReference type="PANTHER" id="PTHR30425:SF1">
    <property type="entry name" value="PHOSPHATE TRANSPORT SYSTEM PERMEASE PROTEIN PSTC"/>
    <property type="match status" value="1"/>
</dbReference>
<dbReference type="EMBL" id="JACHJW010000001">
    <property type="protein sequence ID" value="MBB4959643.1"/>
    <property type="molecule type" value="Genomic_DNA"/>
</dbReference>
<evidence type="ECO:0000256" key="5">
    <source>
        <dbReference type="ARBA" id="ARBA00022592"/>
    </source>
</evidence>
<dbReference type="NCBIfam" id="TIGR02138">
    <property type="entry name" value="phosphate_pstC"/>
    <property type="match status" value="1"/>
</dbReference>
<keyword evidence="4 10" id="KW-1003">Cell membrane</keyword>
<dbReference type="InterPro" id="IPR000515">
    <property type="entry name" value="MetI-like"/>
</dbReference>
<dbReference type="GO" id="GO:0006817">
    <property type="term" value="P:phosphate ion transport"/>
    <property type="evidence" value="ECO:0007669"/>
    <property type="project" value="UniProtKB-KW"/>
</dbReference>
<name>A0A7W7WQT5_9ACTN</name>
<organism evidence="13 14">
    <name type="scientific">Micromonospora polyrhachis</name>
    <dbReference type="NCBI Taxonomy" id="1282883"/>
    <lineage>
        <taxon>Bacteria</taxon>
        <taxon>Bacillati</taxon>
        <taxon>Actinomycetota</taxon>
        <taxon>Actinomycetes</taxon>
        <taxon>Micromonosporales</taxon>
        <taxon>Micromonosporaceae</taxon>
        <taxon>Micromonospora</taxon>
    </lineage>
</organism>
<evidence type="ECO:0000256" key="10">
    <source>
        <dbReference type="RuleBase" id="RU363054"/>
    </source>
</evidence>
<dbReference type="CDD" id="cd06261">
    <property type="entry name" value="TM_PBP2"/>
    <property type="match status" value="1"/>
</dbReference>
<evidence type="ECO:0000256" key="1">
    <source>
        <dbReference type="ARBA" id="ARBA00004651"/>
    </source>
</evidence>
<keyword evidence="14" id="KW-1185">Reference proteome</keyword>
<gene>
    <name evidence="13" type="ORF">FHR38_003376</name>
</gene>
<evidence type="ECO:0000313" key="14">
    <source>
        <dbReference type="Proteomes" id="UP000578819"/>
    </source>
</evidence>
<evidence type="ECO:0000256" key="7">
    <source>
        <dbReference type="ARBA" id="ARBA00022989"/>
    </source>
</evidence>
<feature type="transmembrane region" description="Helical" evidence="9">
    <location>
        <begin position="176"/>
        <end position="194"/>
    </location>
</feature>
<dbReference type="Gene3D" id="1.10.3720.10">
    <property type="entry name" value="MetI-like"/>
    <property type="match status" value="1"/>
</dbReference>
<evidence type="ECO:0000256" key="4">
    <source>
        <dbReference type="ARBA" id="ARBA00022475"/>
    </source>
</evidence>
<evidence type="ECO:0000256" key="6">
    <source>
        <dbReference type="ARBA" id="ARBA00022692"/>
    </source>
</evidence>
<dbReference type="AlphaFoldDB" id="A0A7W7WQT5"/>
<keyword evidence="5 10" id="KW-0592">Phosphate transport</keyword>
<comment type="subcellular location">
    <subcellularLocation>
        <location evidence="1 9">Cell membrane</location>
        <topology evidence="1 9">Multi-pass membrane protein</topology>
    </subcellularLocation>
</comment>
<evidence type="ECO:0000256" key="2">
    <source>
        <dbReference type="ARBA" id="ARBA00007069"/>
    </source>
</evidence>
<comment type="caution">
    <text evidence="10">Lacks conserved residue(s) required for the propagation of feature annotation.</text>
</comment>
<keyword evidence="6 9" id="KW-0812">Transmembrane</keyword>
<dbReference type="PROSITE" id="PS50928">
    <property type="entry name" value="ABC_TM1"/>
    <property type="match status" value="1"/>
</dbReference>
<proteinExistence type="inferred from homology"/>
<dbReference type="InterPro" id="IPR051124">
    <property type="entry name" value="Phosphate_Transport_Permease"/>
</dbReference>
<evidence type="ECO:0000313" key="13">
    <source>
        <dbReference type="EMBL" id="MBB4959643.1"/>
    </source>
</evidence>
<dbReference type="PANTHER" id="PTHR30425">
    <property type="entry name" value="PHOSPHATE TRANSPORT SYSTEM PERMEASE PROTEIN PST"/>
    <property type="match status" value="1"/>
</dbReference>
<dbReference type="RefSeq" id="WP_184535543.1">
    <property type="nucleotide sequence ID" value="NZ_JACHJW010000001.1"/>
</dbReference>
<evidence type="ECO:0000256" key="8">
    <source>
        <dbReference type="ARBA" id="ARBA00023136"/>
    </source>
</evidence>
<feature type="transmembrane region" description="Helical" evidence="9">
    <location>
        <begin position="345"/>
        <end position="364"/>
    </location>
</feature>
<feature type="domain" description="ABC transmembrane type-1" evidence="12">
    <location>
        <begin position="139"/>
        <end position="364"/>
    </location>
</feature>
<comment type="caution">
    <text evidence="13">The sequence shown here is derived from an EMBL/GenBank/DDBJ whole genome shotgun (WGS) entry which is preliminary data.</text>
</comment>
<dbReference type="GO" id="GO:0005886">
    <property type="term" value="C:plasma membrane"/>
    <property type="evidence" value="ECO:0007669"/>
    <property type="project" value="UniProtKB-SubCell"/>
</dbReference>
<dbReference type="GO" id="GO:0005315">
    <property type="term" value="F:phosphate transmembrane transporter activity"/>
    <property type="evidence" value="ECO:0007669"/>
    <property type="project" value="InterPro"/>
</dbReference>
<feature type="transmembrane region" description="Helical" evidence="9">
    <location>
        <begin position="133"/>
        <end position="164"/>
    </location>
</feature>
<protein>
    <recommendedName>
        <fullName evidence="10">Phosphate transport system permease protein</fullName>
    </recommendedName>
</protein>
<feature type="transmembrane region" description="Helical" evidence="9">
    <location>
        <begin position="226"/>
        <end position="245"/>
    </location>
</feature>
<feature type="transmembrane region" description="Helical" evidence="9">
    <location>
        <begin position="81"/>
        <end position="105"/>
    </location>
</feature>
<feature type="region of interest" description="Disordered" evidence="11">
    <location>
        <begin position="1"/>
        <end position="41"/>
    </location>
</feature>
<keyword evidence="3 9" id="KW-0813">Transport</keyword>
<evidence type="ECO:0000256" key="9">
    <source>
        <dbReference type="RuleBase" id="RU363032"/>
    </source>
</evidence>
<feature type="compositionally biased region" description="Low complexity" evidence="11">
    <location>
        <begin position="1"/>
        <end position="10"/>
    </location>
</feature>
<evidence type="ECO:0000256" key="11">
    <source>
        <dbReference type="SAM" id="MobiDB-lite"/>
    </source>
</evidence>
<accession>A0A7W7WQT5</accession>
<comment type="similarity">
    <text evidence="2 10">Belongs to the binding-protein-dependent transport system permease family. CysTW subfamily.</text>
</comment>
<dbReference type="InterPro" id="IPR011864">
    <property type="entry name" value="Phosphate_PstC"/>
</dbReference>
<reference evidence="13 14" key="1">
    <citation type="submission" date="2020-08" db="EMBL/GenBank/DDBJ databases">
        <title>Sequencing the genomes of 1000 actinobacteria strains.</title>
        <authorList>
            <person name="Klenk H.-P."/>
        </authorList>
    </citation>
    <scope>NUCLEOTIDE SEQUENCE [LARGE SCALE GENOMIC DNA]</scope>
    <source>
        <strain evidence="13 14">DSM 45886</strain>
    </source>
</reference>
<keyword evidence="8 9" id="KW-0472">Membrane</keyword>
<dbReference type="InterPro" id="IPR035906">
    <property type="entry name" value="MetI-like_sf"/>
</dbReference>
<dbReference type="Pfam" id="PF00528">
    <property type="entry name" value="BPD_transp_1"/>
    <property type="match status" value="1"/>
</dbReference>
<evidence type="ECO:0000259" key="12">
    <source>
        <dbReference type="PROSITE" id="PS50928"/>
    </source>
</evidence>
<dbReference type="SUPFAM" id="SSF161098">
    <property type="entry name" value="MetI-like"/>
    <property type="match status" value="1"/>
</dbReference>
<evidence type="ECO:0000256" key="3">
    <source>
        <dbReference type="ARBA" id="ARBA00022448"/>
    </source>
</evidence>
<dbReference type="Proteomes" id="UP000578819">
    <property type="component" value="Unassembled WGS sequence"/>
</dbReference>
<keyword evidence="7 9" id="KW-1133">Transmembrane helix</keyword>